<dbReference type="Proteomes" id="UP000331127">
    <property type="component" value="Unassembled WGS sequence"/>
</dbReference>
<organism evidence="1 2">
    <name type="scientific">Acrocarpospora macrocephala</name>
    <dbReference type="NCBI Taxonomy" id="150177"/>
    <lineage>
        <taxon>Bacteria</taxon>
        <taxon>Bacillati</taxon>
        <taxon>Actinomycetota</taxon>
        <taxon>Actinomycetes</taxon>
        <taxon>Streptosporangiales</taxon>
        <taxon>Streptosporangiaceae</taxon>
        <taxon>Acrocarpospora</taxon>
    </lineage>
</organism>
<evidence type="ECO:0000313" key="2">
    <source>
        <dbReference type="Proteomes" id="UP000331127"/>
    </source>
</evidence>
<sequence>MLAVPPATSSQPPHRVTFRQSKTATSCATWFKHAAASLTFHDVAGPATSKSPAPANGYGDYTPNAVIELTGS</sequence>
<name>A0A5M3XBS6_9ACTN</name>
<gene>
    <name evidence="1" type="ORF">Amac_105590</name>
</gene>
<protein>
    <submittedName>
        <fullName evidence="1">Uncharacterized protein</fullName>
    </submittedName>
</protein>
<comment type="caution">
    <text evidence="1">The sequence shown here is derived from an EMBL/GenBank/DDBJ whole genome shotgun (WGS) entry which is preliminary data.</text>
</comment>
<dbReference type="AlphaFoldDB" id="A0A5M3XBS6"/>
<proteinExistence type="predicted"/>
<keyword evidence="2" id="KW-1185">Reference proteome</keyword>
<reference evidence="1 2" key="1">
    <citation type="submission" date="2019-10" db="EMBL/GenBank/DDBJ databases">
        <title>Whole genome shotgun sequence of Acrocarpospora macrocephala NBRC 16266.</title>
        <authorList>
            <person name="Ichikawa N."/>
            <person name="Kimura A."/>
            <person name="Kitahashi Y."/>
            <person name="Komaki H."/>
            <person name="Oguchi A."/>
        </authorList>
    </citation>
    <scope>NUCLEOTIDE SEQUENCE [LARGE SCALE GENOMIC DNA]</scope>
    <source>
        <strain evidence="1 2">NBRC 16266</strain>
    </source>
</reference>
<evidence type="ECO:0000313" key="1">
    <source>
        <dbReference type="EMBL" id="GES16961.1"/>
    </source>
</evidence>
<accession>A0A5M3XBS6</accession>
<dbReference type="EMBL" id="BLAE01000126">
    <property type="protein sequence ID" value="GES16961.1"/>
    <property type="molecule type" value="Genomic_DNA"/>
</dbReference>